<gene>
    <name evidence="3" type="ORF">NYR54_05090</name>
</gene>
<comment type="caution">
    <text evidence="3">The sequence shown here is derived from an EMBL/GenBank/DDBJ whole genome shotgun (WGS) entry which is preliminary data.</text>
</comment>
<keyword evidence="2" id="KW-1133">Transmembrane helix</keyword>
<protein>
    <submittedName>
        <fullName evidence="3">Uncharacterized protein</fullName>
    </submittedName>
</protein>
<feature type="region of interest" description="Disordered" evidence="1">
    <location>
        <begin position="53"/>
        <end position="83"/>
    </location>
</feature>
<proteinExistence type="predicted"/>
<feature type="compositionally biased region" description="Polar residues" evidence="1">
    <location>
        <begin position="53"/>
        <end position="64"/>
    </location>
</feature>
<evidence type="ECO:0000313" key="4">
    <source>
        <dbReference type="Proteomes" id="UP001149009"/>
    </source>
</evidence>
<feature type="transmembrane region" description="Helical" evidence="2">
    <location>
        <begin position="24"/>
        <end position="44"/>
    </location>
</feature>
<evidence type="ECO:0000256" key="2">
    <source>
        <dbReference type="SAM" id="Phobius"/>
    </source>
</evidence>
<keyword evidence="4" id="KW-1185">Reference proteome</keyword>
<name>A0A9X2X8J0_9HYPH</name>
<accession>A0A9X2X8J0</accession>
<organism evidence="3 4">
    <name type="scientific">Chelativorans petroleitrophicus</name>
    <dbReference type="NCBI Taxonomy" id="2975484"/>
    <lineage>
        <taxon>Bacteria</taxon>
        <taxon>Pseudomonadati</taxon>
        <taxon>Pseudomonadota</taxon>
        <taxon>Alphaproteobacteria</taxon>
        <taxon>Hyphomicrobiales</taxon>
        <taxon>Phyllobacteriaceae</taxon>
        <taxon>Chelativorans</taxon>
    </lineage>
</organism>
<dbReference type="RefSeq" id="WP_261514529.1">
    <property type="nucleotide sequence ID" value="NZ_JAODNV010000006.1"/>
</dbReference>
<evidence type="ECO:0000313" key="3">
    <source>
        <dbReference type="EMBL" id="MCT8989672.1"/>
    </source>
</evidence>
<reference evidence="3" key="1">
    <citation type="submission" date="2022-08" db="EMBL/GenBank/DDBJ databases">
        <title>Chelativorans sichuanense sp. nov., a paraffin oil-degrading bacterium isolated from a mixture of oil-based drill cuttings and paddy soil.</title>
        <authorList>
            <person name="Yu J."/>
            <person name="Liu H."/>
            <person name="Chen Q."/>
        </authorList>
    </citation>
    <scope>NUCLEOTIDE SEQUENCE</scope>
    <source>
        <strain evidence="3">SCAU 2101</strain>
    </source>
</reference>
<keyword evidence="2" id="KW-0812">Transmembrane</keyword>
<evidence type="ECO:0000256" key="1">
    <source>
        <dbReference type="SAM" id="MobiDB-lite"/>
    </source>
</evidence>
<dbReference type="Proteomes" id="UP001149009">
    <property type="component" value="Unassembled WGS sequence"/>
</dbReference>
<keyword evidence="2" id="KW-0472">Membrane</keyword>
<dbReference type="EMBL" id="JAODNV010000006">
    <property type="protein sequence ID" value="MCT8989672.1"/>
    <property type="molecule type" value="Genomic_DNA"/>
</dbReference>
<sequence>MNENDKTPPKSTSPQRARQGREGFPVLVILITALALLAIGWVAVEIYGMSIDESQPVETRQSSDVPLEDGGAPGTVESEAAEE</sequence>
<dbReference type="AlphaFoldDB" id="A0A9X2X8J0"/>